<dbReference type="PANTHER" id="PTHR48125:SF12">
    <property type="entry name" value="AT HOOK TRANSCRIPTION FACTOR FAMILY-RELATED"/>
    <property type="match status" value="1"/>
</dbReference>
<evidence type="ECO:0000313" key="2">
    <source>
        <dbReference type="EMBL" id="GIQ85469.1"/>
    </source>
</evidence>
<proteinExistence type="predicted"/>
<comment type="caution">
    <text evidence="2">The sequence shown here is derived from an EMBL/GenBank/DDBJ whole genome shotgun (WGS) entry which is preliminary data.</text>
</comment>
<name>A0A9K3GIU2_9EUKA</name>
<dbReference type="PANTHER" id="PTHR48125">
    <property type="entry name" value="LP07818P1"/>
    <property type="match status" value="1"/>
</dbReference>
<accession>A0A9K3GIU2</accession>
<feature type="non-terminal residue" evidence="2">
    <location>
        <position position="994"/>
    </location>
</feature>
<keyword evidence="3" id="KW-1185">Reference proteome</keyword>
<evidence type="ECO:0000256" key="1">
    <source>
        <dbReference type="SAM" id="MobiDB-lite"/>
    </source>
</evidence>
<feature type="compositionally biased region" description="Pro residues" evidence="1">
    <location>
        <begin position="942"/>
        <end position="955"/>
    </location>
</feature>
<dbReference type="EMBL" id="BDIP01001957">
    <property type="protein sequence ID" value="GIQ85469.1"/>
    <property type="molecule type" value="Genomic_DNA"/>
</dbReference>
<feature type="region of interest" description="Disordered" evidence="1">
    <location>
        <begin position="934"/>
        <end position="994"/>
    </location>
</feature>
<gene>
    <name evidence="2" type="ORF">KIPB_007139</name>
</gene>
<organism evidence="2 3">
    <name type="scientific">Kipferlia bialata</name>
    <dbReference type="NCBI Taxonomy" id="797122"/>
    <lineage>
        <taxon>Eukaryota</taxon>
        <taxon>Metamonada</taxon>
        <taxon>Carpediemonas-like organisms</taxon>
        <taxon>Kipferlia</taxon>
    </lineage>
</organism>
<protein>
    <submittedName>
        <fullName evidence="2">Uncharacterized protein</fullName>
    </submittedName>
</protein>
<feature type="compositionally biased region" description="Basic and acidic residues" evidence="1">
    <location>
        <begin position="772"/>
        <end position="904"/>
    </location>
</feature>
<feature type="compositionally biased region" description="Pro residues" evidence="1">
    <location>
        <begin position="742"/>
        <end position="758"/>
    </location>
</feature>
<reference evidence="2 3" key="1">
    <citation type="journal article" date="2018" name="PLoS ONE">
        <title>The draft genome of Kipferlia bialata reveals reductive genome evolution in fornicate parasites.</title>
        <authorList>
            <person name="Tanifuji G."/>
            <person name="Takabayashi S."/>
            <person name="Kume K."/>
            <person name="Takagi M."/>
            <person name="Nakayama T."/>
            <person name="Kamikawa R."/>
            <person name="Inagaki Y."/>
            <person name="Hashimoto T."/>
        </authorList>
    </citation>
    <scope>NUCLEOTIDE SEQUENCE [LARGE SCALE GENOMIC DNA]</scope>
    <source>
        <strain evidence="2">NY0173</strain>
    </source>
</reference>
<evidence type="ECO:0000313" key="3">
    <source>
        <dbReference type="Proteomes" id="UP000265618"/>
    </source>
</evidence>
<feature type="region of interest" description="Disordered" evidence="1">
    <location>
        <begin position="728"/>
        <end position="917"/>
    </location>
</feature>
<dbReference type="Proteomes" id="UP000265618">
    <property type="component" value="Unassembled WGS sequence"/>
</dbReference>
<dbReference type="AlphaFoldDB" id="A0A9K3GIU2"/>
<sequence length="994" mass="110215">MSVLELFKTPEGLVGPAPPQSFFVRLGQLLPRNKLQIAKTKVEAFVLVCEQFSKYVPARYLLSRIAGTSTIEAKTRLVDLGFLDHAVLWLSDERKRAKVPSQASLNLIKEILECMASLPCHRPALKNSKADKLVKDLCGRAEAETLRKPARATYYMWKQHQDAYEAQLLARMDTDSSLDRRYIQFRVALTERVRAAKGAQEKKKASPAPSLDTKAGGVVDALMKATGIQSDPVMKRESDVGAGDTPIVSSTPPLDVAPEVVLVKPEVPEPVKAAVQEPAPKPAPVRKARRKSRFALLKEKQLAARAEAGLGPVVSSVYPTIKSESVSGAVAEYGSAPTSAATSPVAAGSASMGVDSVAEEGDGPVEVKEVYRGRMVEGYFPQLPTPFPNIPALQQMRVENNQLVVGSLLPLYPTVYINNTLAHMECARVCARSLLVTQPSLSRATLLDLPHPIPPPSGWSEDKVTKDLAWILNEKRVLEAQCAQPLIASYPAVPFEMPPLNRDSAQDPGRRGRVHPAVFARSRDSGMTPTDAYNRMVKYNPNQAPNPGKSILRASSISADGETSAKRASKSVRFLAGPEFVVPYYSAPEVKELISESKKFPAGELPGVVGSQMLKDLDAVMLNLNLTTAPPCCNRHDVKNGLATVAKDFKRCDWIEDRVKGRMPQSYLVRSDHQGSRAPTVAKHAVKVDVGSQVCVDIPFVAGVPVREDLRPILPLNRVERLLDHHTGQHSLAAKRRMSVPAPAPPLPREPSPPPAPEPVVLESKTPPPPPLKRDREPEREPERERDNRDRDRERERERERDRPRRDYDRDRERGRSMYPRDRRERDRDGKGRERDREYDRDINRRERERGTKSLPPRGRDRERERDPHRDRDYDRDRDRRGRDRERERDSSRVRFKREREPRAVDPSVPRIKLRPKAPTCVDSSVIDELLSTAQTTKSQEAPPPAAAAPVPTGPVIPGMPTIPGQGGPPPGAVPSGWTTPGQAPEPRGGMDMH</sequence>